<dbReference type="Pfam" id="PF26534">
    <property type="entry name" value="NTF2_7"/>
    <property type="match status" value="1"/>
</dbReference>
<comment type="caution">
    <text evidence="2">The sequence shown here is derived from an EMBL/GenBank/DDBJ whole genome shotgun (WGS) entry which is preliminary data.</text>
</comment>
<evidence type="ECO:0000259" key="1">
    <source>
        <dbReference type="Pfam" id="PF26534"/>
    </source>
</evidence>
<feature type="domain" description="NTF2-like" evidence="1">
    <location>
        <begin position="6"/>
        <end position="150"/>
    </location>
</feature>
<organism evidence="2 3">
    <name type="scientific">Lecanosticta acicola</name>
    <dbReference type="NCBI Taxonomy" id="111012"/>
    <lineage>
        <taxon>Eukaryota</taxon>
        <taxon>Fungi</taxon>
        <taxon>Dikarya</taxon>
        <taxon>Ascomycota</taxon>
        <taxon>Pezizomycotina</taxon>
        <taxon>Dothideomycetes</taxon>
        <taxon>Dothideomycetidae</taxon>
        <taxon>Mycosphaerellales</taxon>
        <taxon>Mycosphaerellaceae</taxon>
        <taxon>Lecanosticta</taxon>
    </lineage>
</organism>
<dbReference type="Proteomes" id="UP001296104">
    <property type="component" value="Unassembled WGS sequence"/>
</dbReference>
<protein>
    <recommendedName>
        <fullName evidence="1">NTF2-like domain-containing protein</fullName>
    </recommendedName>
</protein>
<gene>
    <name evidence="2" type="ORF">LECACI_7A004300</name>
</gene>
<evidence type="ECO:0000313" key="3">
    <source>
        <dbReference type="Proteomes" id="UP001296104"/>
    </source>
</evidence>
<accession>A0AAI8YYG8</accession>
<reference evidence="2" key="1">
    <citation type="submission" date="2023-11" db="EMBL/GenBank/DDBJ databases">
        <authorList>
            <person name="Alioto T."/>
            <person name="Alioto T."/>
            <person name="Gomez Garrido J."/>
        </authorList>
    </citation>
    <scope>NUCLEOTIDE SEQUENCE</scope>
</reference>
<dbReference type="InterPro" id="IPR058645">
    <property type="entry name" value="NTF2-like_dom_7"/>
</dbReference>
<evidence type="ECO:0000313" key="2">
    <source>
        <dbReference type="EMBL" id="CAK4005883.1"/>
    </source>
</evidence>
<proteinExistence type="predicted"/>
<name>A0AAI8YYG8_9PEZI</name>
<dbReference type="AlphaFoldDB" id="A0AAI8YYG8"/>
<sequence>MTIGESHRTAHIFRQLIQNYTTSLALSALTEDFHDYASSVNIIINKGASGPKNMDAPTFASRAAFVDGQGKQPSIPFEMLGVWGGCRFVAVRWKTERSANGHVSESDDIPVHGNAILEVEPAEEGDEYAWRISKIWSEFNSAAWLVNLGVFKPDERPDAEDVKHMEQF</sequence>
<keyword evidence="3" id="KW-1185">Reference proteome</keyword>
<dbReference type="EMBL" id="CAVMBE010000023">
    <property type="protein sequence ID" value="CAK4005883.1"/>
    <property type="molecule type" value="Genomic_DNA"/>
</dbReference>